<dbReference type="Proteomes" id="UP000233551">
    <property type="component" value="Unassembled WGS sequence"/>
</dbReference>
<dbReference type="GeneID" id="116192459"/>
<dbReference type="STRING" id="22663.A0A2I0L896"/>
<comment type="caution">
    <text evidence="3">The sequence shown here is derived from an EMBL/GenBank/DDBJ whole genome shotgun (WGS) entry which is preliminary data.</text>
</comment>
<dbReference type="Pfam" id="PF01535">
    <property type="entry name" value="PPR"/>
    <property type="match status" value="10"/>
</dbReference>
<dbReference type="GO" id="GO:0003723">
    <property type="term" value="F:RNA binding"/>
    <property type="evidence" value="ECO:0007669"/>
    <property type="project" value="InterPro"/>
</dbReference>
<dbReference type="PROSITE" id="PS51375">
    <property type="entry name" value="PPR"/>
    <property type="match status" value="4"/>
</dbReference>
<sequence>MLLRSNSSWSSSSAQPWSSPLPTLVLLRSCRTVPDVSQLHSRLITTGLIRSPFLTSKIILSFSSSPHPPLARYARFLLFSRRTSGGAAGDDPFLWNAVIKSHSHGLDPQHALTVFCLMLESGVFGDKFSFSLALKACSRVGDVKVGKQIHGLLSKIDVGSDLYLANGLIRFYLRCWDLGSARLLFDRMSLMDSVTYNLMIDGYVKCGMIDSARAVFNSTPSEDRNLITWNTILSGHSQSGDQLEIAWELFREMPERDSVSWNTMIDGCVKAGKVHEARELFDTMPDRDVVSWASMIDGYAKVGDISAASSLFDEMPEGDVVACNAMMSGYVLNGLHEEALEIFHCMRSGVPLSPDMATLSIALSAIAQLVRLDEGLAVHHYIQENGFFVGGKLGVALIDMYSKCGSVEKAMLVFDSIKEKAVDHWNAMIGGLAIHGLGELAFDHFLEMERLSMEPDHITFIGVLNACGHSGLVKEGLIVFELMRRIHKLEPMLQHYGCVVDILSRAGYLEEALTFVEAMPIEPNDVVWRTLLSGSRIHENYEIGKAIADYIIQVDSHSSSSYVLLSNVYAGLSLWECVSRTRTEMKEKKIKKLPGCSWIELEGTVCEFFAHDKSHPQVTEACSMLGSMLSPNAEVVSHTY</sequence>
<name>A0A2I0L896_PUNGR</name>
<reference evidence="3 4" key="1">
    <citation type="submission" date="2017-11" db="EMBL/GenBank/DDBJ databases">
        <title>De-novo sequencing of pomegranate (Punica granatum L.) genome.</title>
        <authorList>
            <person name="Akparov Z."/>
            <person name="Amiraslanov A."/>
            <person name="Hajiyeva S."/>
            <person name="Abbasov M."/>
            <person name="Kaur K."/>
            <person name="Hamwieh A."/>
            <person name="Solovyev V."/>
            <person name="Salamov A."/>
            <person name="Braich B."/>
            <person name="Kosarev P."/>
            <person name="Mahmoud A."/>
            <person name="Hajiyev E."/>
            <person name="Babayeva S."/>
            <person name="Izzatullayeva V."/>
            <person name="Mammadov A."/>
            <person name="Mammadov A."/>
            <person name="Sharifova S."/>
            <person name="Ojaghi J."/>
            <person name="Eynullazada K."/>
            <person name="Bayramov B."/>
            <person name="Abdulazimova A."/>
            <person name="Shahmuradov I."/>
        </authorList>
    </citation>
    <scope>NUCLEOTIDE SEQUENCE [LARGE SCALE GENOMIC DNA]</scope>
    <source>
        <strain evidence="4">cv. AG2017</strain>
        <tissue evidence="3">Leaf</tissue>
    </source>
</reference>
<dbReference type="GO" id="GO:0005737">
    <property type="term" value="C:cytoplasm"/>
    <property type="evidence" value="ECO:0007669"/>
    <property type="project" value="UniProtKB-ARBA"/>
</dbReference>
<dbReference type="GO" id="GO:0016556">
    <property type="term" value="P:mRNA modification"/>
    <property type="evidence" value="ECO:0007669"/>
    <property type="project" value="UniProtKB-ARBA"/>
</dbReference>
<organism evidence="3 4">
    <name type="scientific">Punica granatum</name>
    <name type="common">Pomegranate</name>
    <dbReference type="NCBI Taxonomy" id="22663"/>
    <lineage>
        <taxon>Eukaryota</taxon>
        <taxon>Viridiplantae</taxon>
        <taxon>Streptophyta</taxon>
        <taxon>Embryophyta</taxon>
        <taxon>Tracheophyta</taxon>
        <taxon>Spermatophyta</taxon>
        <taxon>Magnoliopsida</taxon>
        <taxon>eudicotyledons</taxon>
        <taxon>Gunneridae</taxon>
        <taxon>Pentapetalae</taxon>
        <taxon>rosids</taxon>
        <taxon>malvids</taxon>
        <taxon>Myrtales</taxon>
        <taxon>Lythraceae</taxon>
        <taxon>Punica</taxon>
    </lineage>
</organism>
<proteinExistence type="inferred from homology"/>
<dbReference type="PANTHER" id="PTHR47926">
    <property type="entry name" value="PENTATRICOPEPTIDE REPEAT-CONTAINING PROTEIN"/>
    <property type="match status" value="1"/>
</dbReference>
<dbReference type="PANTHER" id="PTHR47926:SF456">
    <property type="entry name" value="PENTATRICOPEPTIDE REPEAT-CONTAINING PROTEIN ELI1, CHLOROPLASTIC"/>
    <property type="match status" value="1"/>
</dbReference>
<dbReference type="OrthoDB" id="772730at2759"/>
<dbReference type="AlphaFoldDB" id="A0A2I0L896"/>
<dbReference type="FunFam" id="1.25.40.10:FF:000277">
    <property type="entry name" value="Pentatricopeptide repeat-containing protein, mitochondrial"/>
    <property type="match status" value="1"/>
</dbReference>
<dbReference type="NCBIfam" id="TIGR00756">
    <property type="entry name" value="PPR"/>
    <property type="match status" value="5"/>
</dbReference>
<evidence type="ECO:0000313" key="4">
    <source>
        <dbReference type="Proteomes" id="UP000233551"/>
    </source>
</evidence>
<evidence type="ECO:0000256" key="2">
    <source>
        <dbReference type="ARBA" id="ARBA00061659"/>
    </source>
</evidence>
<comment type="similarity">
    <text evidence="2">Belongs to the PPR family. PCMP-E subfamily.</text>
</comment>
<dbReference type="Pfam" id="PF20431">
    <property type="entry name" value="E_motif"/>
    <property type="match status" value="1"/>
</dbReference>
<keyword evidence="4" id="KW-1185">Reference proteome</keyword>
<evidence type="ECO:0000256" key="1">
    <source>
        <dbReference type="ARBA" id="ARBA00022737"/>
    </source>
</evidence>
<dbReference type="InterPro" id="IPR046848">
    <property type="entry name" value="E_motif"/>
</dbReference>
<keyword evidence="1" id="KW-0677">Repeat</keyword>
<accession>A0A2I0L896</accession>
<dbReference type="InterPro" id="IPR046960">
    <property type="entry name" value="PPR_At4g14850-like_plant"/>
</dbReference>
<gene>
    <name evidence="3" type="ORF">CRG98_002714</name>
</gene>
<dbReference type="InterPro" id="IPR011990">
    <property type="entry name" value="TPR-like_helical_dom_sf"/>
</dbReference>
<dbReference type="EMBL" id="PGOL01000107">
    <property type="protein sequence ID" value="PKI76927.1"/>
    <property type="molecule type" value="Genomic_DNA"/>
</dbReference>
<evidence type="ECO:0000313" key="3">
    <source>
        <dbReference type="EMBL" id="PKI76927.1"/>
    </source>
</evidence>
<dbReference type="Gene3D" id="1.25.40.10">
    <property type="entry name" value="Tetratricopeptide repeat domain"/>
    <property type="match status" value="4"/>
</dbReference>
<dbReference type="InterPro" id="IPR002885">
    <property type="entry name" value="PPR_rpt"/>
</dbReference>
<protein>
    <submittedName>
        <fullName evidence="3">Uncharacterized protein</fullName>
    </submittedName>
</protein>